<dbReference type="AlphaFoldDB" id="A0A4R5N727"/>
<dbReference type="GO" id="GO:0046685">
    <property type="term" value="P:response to arsenic-containing substance"/>
    <property type="evidence" value="ECO:0007669"/>
    <property type="project" value="UniProtKB-KW"/>
</dbReference>
<protein>
    <recommendedName>
        <fullName evidence="2">Phosphotyrosine protein phosphatase I domain-containing protein</fullName>
    </recommendedName>
</protein>
<dbReference type="EMBL" id="PUFI01000015">
    <property type="protein sequence ID" value="TDG67549.1"/>
    <property type="molecule type" value="Genomic_DNA"/>
</dbReference>
<evidence type="ECO:0000313" key="4">
    <source>
        <dbReference type="Proteomes" id="UP000295681"/>
    </source>
</evidence>
<feature type="domain" description="Phosphotyrosine protein phosphatase I" evidence="2">
    <location>
        <begin position="1"/>
        <end position="134"/>
    </location>
</feature>
<dbReference type="Gene3D" id="3.40.50.2300">
    <property type="match status" value="1"/>
</dbReference>
<dbReference type="SMART" id="SM00226">
    <property type="entry name" value="LMWPc"/>
    <property type="match status" value="1"/>
</dbReference>
<dbReference type="InterPro" id="IPR036196">
    <property type="entry name" value="Ptyr_pPase_sf"/>
</dbReference>
<organism evidence="3 4">
    <name type="scientific">Leuconostoc fallax</name>
    <dbReference type="NCBI Taxonomy" id="1251"/>
    <lineage>
        <taxon>Bacteria</taxon>
        <taxon>Bacillati</taxon>
        <taxon>Bacillota</taxon>
        <taxon>Bacilli</taxon>
        <taxon>Lactobacillales</taxon>
        <taxon>Lactobacillaceae</taxon>
        <taxon>Leuconostoc</taxon>
    </lineage>
</organism>
<dbReference type="STRING" id="907931.GCA_000165675_01500"/>
<sequence length="137" mass="15152">MQIYFISTNDSSRSKMAEGFAKVILPTSWIIKSAGVSADKISPYAIQVMSEVGIDIAEEPSQSIDDTILTNSDVVVSLSRDAKSKTLALPTSVQAVHWPLNDPAMATGSEKQKVAAFREIRDEIKQYVTNIRDEYRQ</sequence>
<evidence type="ECO:0000313" key="3">
    <source>
        <dbReference type="EMBL" id="TDG67549.1"/>
    </source>
</evidence>
<dbReference type="CDD" id="cd16345">
    <property type="entry name" value="LMWP_ArsC"/>
    <property type="match status" value="1"/>
</dbReference>
<evidence type="ECO:0000256" key="1">
    <source>
        <dbReference type="ARBA" id="ARBA00022849"/>
    </source>
</evidence>
<dbReference type="Pfam" id="PF01451">
    <property type="entry name" value="LMWPc"/>
    <property type="match status" value="1"/>
</dbReference>
<dbReference type="Proteomes" id="UP000295681">
    <property type="component" value="Unassembled WGS sequence"/>
</dbReference>
<dbReference type="InterPro" id="IPR023485">
    <property type="entry name" value="Ptyr_pPase"/>
</dbReference>
<keyword evidence="4" id="KW-1185">Reference proteome</keyword>
<dbReference type="SUPFAM" id="SSF52788">
    <property type="entry name" value="Phosphotyrosine protein phosphatases I"/>
    <property type="match status" value="1"/>
</dbReference>
<dbReference type="PANTHER" id="PTHR43428:SF1">
    <property type="entry name" value="ARSENATE REDUCTASE"/>
    <property type="match status" value="1"/>
</dbReference>
<gene>
    <name evidence="3" type="ORF">C5L23_001348</name>
</gene>
<dbReference type="RefSeq" id="WP_133264553.1">
    <property type="nucleotide sequence ID" value="NZ_JAGYGP010000001.1"/>
</dbReference>
<keyword evidence="1" id="KW-0059">Arsenical resistance</keyword>
<proteinExistence type="predicted"/>
<name>A0A4R5N727_9LACO</name>
<evidence type="ECO:0000259" key="2">
    <source>
        <dbReference type="SMART" id="SM00226"/>
    </source>
</evidence>
<accession>A0A4R5N727</accession>
<dbReference type="PANTHER" id="PTHR43428">
    <property type="entry name" value="ARSENATE REDUCTASE"/>
    <property type="match status" value="1"/>
</dbReference>
<reference evidence="3 4" key="1">
    <citation type="journal article" date="2019" name="Appl. Microbiol. Biotechnol.">
        <title>Uncovering carbohydrate metabolism through a genotype-phenotype association study of 56 lactic acid bacteria genomes.</title>
        <authorList>
            <person name="Buron-Moles G."/>
            <person name="Chailyan A."/>
            <person name="Dolejs I."/>
            <person name="Forster J."/>
            <person name="Miks M.H."/>
        </authorList>
    </citation>
    <scope>NUCLEOTIDE SEQUENCE [LARGE SCALE GENOMIC DNA]</scope>
    <source>
        <strain evidence="3 4">ATCC 700006</strain>
    </source>
</reference>
<comment type="caution">
    <text evidence="3">The sequence shown here is derived from an EMBL/GenBank/DDBJ whole genome shotgun (WGS) entry which is preliminary data.</text>
</comment>